<dbReference type="RefSeq" id="WP_147704061.1">
    <property type="nucleotide sequence ID" value="NZ_VDUY01000003.1"/>
</dbReference>
<evidence type="ECO:0000256" key="1">
    <source>
        <dbReference type="ARBA" id="ARBA00006499"/>
    </source>
</evidence>
<evidence type="ECO:0000259" key="3">
    <source>
        <dbReference type="Pfam" id="PF02230"/>
    </source>
</evidence>
<name>A0A5C8NY32_9BURK</name>
<evidence type="ECO:0000313" key="5">
    <source>
        <dbReference type="Proteomes" id="UP000321548"/>
    </source>
</evidence>
<dbReference type="OrthoDB" id="9801763at2"/>
<sequence length="239" mass="25490">MASHRRDRGEQLWLQLPTISGAAPRRLLIFLHGAGSSPEAFAPVALAWQLKFPGATAAIVEALRPSTACAGKDWYDPSGLTDSHGERIAEAADEVARRIAALQAETGLSGADTVLIGYSQGATVAIDLARRSPGACAIVVAYAGRLARPVREGETIAPTIHLIHGELDSVVPVAHSERAFRRLQAAGADVSMDIALDETHSLGQALVNLGTTRVLQTVFRGRRPKKRFPPSSHRSETLQ</sequence>
<dbReference type="InterPro" id="IPR029058">
    <property type="entry name" value="AB_hydrolase_fold"/>
</dbReference>
<dbReference type="Gene3D" id="3.40.50.1820">
    <property type="entry name" value="alpha/beta hydrolase"/>
    <property type="match status" value="1"/>
</dbReference>
<organism evidence="4 5">
    <name type="scientific">Zeimonas arvi</name>
    <dbReference type="NCBI Taxonomy" id="2498847"/>
    <lineage>
        <taxon>Bacteria</taxon>
        <taxon>Pseudomonadati</taxon>
        <taxon>Pseudomonadota</taxon>
        <taxon>Betaproteobacteria</taxon>
        <taxon>Burkholderiales</taxon>
        <taxon>Burkholderiaceae</taxon>
        <taxon>Zeimonas</taxon>
    </lineage>
</organism>
<dbReference type="PANTHER" id="PTHR10655:SF17">
    <property type="entry name" value="LYSOPHOSPHOLIPASE-LIKE PROTEIN 1"/>
    <property type="match status" value="1"/>
</dbReference>
<dbReference type="Pfam" id="PF02230">
    <property type="entry name" value="Abhydrolase_2"/>
    <property type="match status" value="1"/>
</dbReference>
<accession>A0A5C8NY32</accession>
<proteinExistence type="inferred from homology"/>
<dbReference type="AlphaFoldDB" id="A0A5C8NY32"/>
<keyword evidence="2" id="KW-0378">Hydrolase</keyword>
<dbReference type="PANTHER" id="PTHR10655">
    <property type="entry name" value="LYSOPHOSPHOLIPASE-RELATED"/>
    <property type="match status" value="1"/>
</dbReference>
<gene>
    <name evidence="4" type="ORF">FHP08_08725</name>
</gene>
<dbReference type="InterPro" id="IPR050565">
    <property type="entry name" value="LYPA1-2/EST-like"/>
</dbReference>
<comment type="caution">
    <text evidence="4">The sequence shown here is derived from an EMBL/GenBank/DDBJ whole genome shotgun (WGS) entry which is preliminary data.</text>
</comment>
<protein>
    <recommendedName>
        <fullName evidence="3">Phospholipase/carboxylesterase/thioesterase domain-containing protein</fullName>
    </recommendedName>
</protein>
<dbReference type="EMBL" id="VDUY01000003">
    <property type="protein sequence ID" value="TXL66149.1"/>
    <property type="molecule type" value="Genomic_DNA"/>
</dbReference>
<dbReference type="InterPro" id="IPR003140">
    <property type="entry name" value="PLipase/COase/thioEstase"/>
</dbReference>
<comment type="similarity">
    <text evidence="1">Belongs to the AB hydrolase superfamily. AB hydrolase 2 family.</text>
</comment>
<reference evidence="4 5" key="1">
    <citation type="submission" date="2019-06" db="EMBL/GenBank/DDBJ databases">
        <title>Quisquiliibacterium sp. nov., isolated from a maize field.</title>
        <authorList>
            <person name="Lin S.-Y."/>
            <person name="Tsai C.-F."/>
            <person name="Young C.-C."/>
        </authorList>
    </citation>
    <scope>NUCLEOTIDE SEQUENCE [LARGE SCALE GENOMIC DNA]</scope>
    <source>
        <strain evidence="4 5">CC-CFT501</strain>
    </source>
</reference>
<evidence type="ECO:0000313" key="4">
    <source>
        <dbReference type="EMBL" id="TXL66149.1"/>
    </source>
</evidence>
<keyword evidence="5" id="KW-1185">Reference proteome</keyword>
<dbReference type="GO" id="GO:0016787">
    <property type="term" value="F:hydrolase activity"/>
    <property type="evidence" value="ECO:0007669"/>
    <property type="project" value="UniProtKB-KW"/>
</dbReference>
<dbReference type="Proteomes" id="UP000321548">
    <property type="component" value="Unassembled WGS sequence"/>
</dbReference>
<dbReference type="SUPFAM" id="SSF53474">
    <property type="entry name" value="alpha/beta-Hydrolases"/>
    <property type="match status" value="1"/>
</dbReference>
<feature type="domain" description="Phospholipase/carboxylesterase/thioesterase" evidence="3">
    <location>
        <begin position="23"/>
        <end position="203"/>
    </location>
</feature>
<evidence type="ECO:0000256" key="2">
    <source>
        <dbReference type="ARBA" id="ARBA00022801"/>
    </source>
</evidence>